<dbReference type="Pfam" id="PF01370">
    <property type="entry name" value="Epimerase"/>
    <property type="match status" value="1"/>
</dbReference>
<dbReference type="InterPro" id="IPR050177">
    <property type="entry name" value="Lipid_A_modif_metabolic_enz"/>
</dbReference>
<proteinExistence type="predicted"/>
<reference evidence="2 3" key="1">
    <citation type="submission" date="2021-06" db="EMBL/GenBank/DDBJ databases">
        <title>50 bacteria genomes isolated from Dapeng, Shenzhen, China.</title>
        <authorList>
            <person name="Zheng W."/>
            <person name="Yu S."/>
            <person name="Huang Y."/>
        </authorList>
    </citation>
    <scope>NUCLEOTIDE SEQUENCE [LARGE SCALE GENOMIC DNA]</scope>
    <source>
        <strain evidence="2 3">DP1N14-2</strain>
    </source>
</reference>
<sequence length="265" mass="27538">MAAKIYITGSGGIVGRHALKVLAELAPGAEVIRNTADLTNLSETAAAIAAAGPLDLVIHLAAMVPVAAVNADPARAYAVNAGGTINLLSALSASPARMLLCSTSHVYASQDTPIPETAETKPVTVYGQSKLMAEQAALEICAVSGRSLCIGRLFSIHDPEQTGSYLRPSLEKRFTEADPEADFELYGADGLRDFLTARAAARYLVRLALSDAEGVVNVASGNPVTVAGFAQSLAPFPLKITPMGQSNNLVADVSRLQHILGECNA</sequence>
<gene>
    <name evidence="2" type="ORF">KUV26_16115</name>
</gene>
<evidence type="ECO:0000259" key="1">
    <source>
        <dbReference type="Pfam" id="PF01370"/>
    </source>
</evidence>
<keyword evidence="3" id="KW-1185">Reference proteome</keyword>
<evidence type="ECO:0000313" key="3">
    <source>
        <dbReference type="Proteomes" id="UP000766629"/>
    </source>
</evidence>
<dbReference type="InterPro" id="IPR001509">
    <property type="entry name" value="Epimerase_deHydtase"/>
</dbReference>
<dbReference type="InterPro" id="IPR036291">
    <property type="entry name" value="NAD(P)-bd_dom_sf"/>
</dbReference>
<dbReference type="PANTHER" id="PTHR43245">
    <property type="entry name" value="BIFUNCTIONAL POLYMYXIN RESISTANCE PROTEIN ARNA"/>
    <property type="match status" value="1"/>
</dbReference>
<comment type="caution">
    <text evidence="2">The sequence shown here is derived from an EMBL/GenBank/DDBJ whole genome shotgun (WGS) entry which is preliminary data.</text>
</comment>
<accession>A0ABS7NIE3</accession>
<dbReference type="EMBL" id="JAHVJA010000008">
    <property type="protein sequence ID" value="MBY6140965.1"/>
    <property type="molecule type" value="Genomic_DNA"/>
</dbReference>
<dbReference type="SUPFAM" id="SSF51735">
    <property type="entry name" value="NAD(P)-binding Rossmann-fold domains"/>
    <property type="match status" value="1"/>
</dbReference>
<organism evidence="2 3">
    <name type="scientific">Leisingera daeponensis</name>
    <dbReference type="NCBI Taxonomy" id="405746"/>
    <lineage>
        <taxon>Bacteria</taxon>
        <taxon>Pseudomonadati</taxon>
        <taxon>Pseudomonadota</taxon>
        <taxon>Alphaproteobacteria</taxon>
        <taxon>Rhodobacterales</taxon>
        <taxon>Roseobacteraceae</taxon>
        <taxon>Leisingera</taxon>
    </lineage>
</organism>
<dbReference type="Proteomes" id="UP000766629">
    <property type="component" value="Unassembled WGS sequence"/>
</dbReference>
<feature type="domain" description="NAD-dependent epimerase/dehydratase" evidence="1">
    <location>
        <begin position="5"/>
        <end position="218"/>
    </location>
</feature>
<evidence type="ECO:0000313" key="2">
    <source>
        <dbReference type="EMBL" id="MBY6140965.1"/>
    </source>
</evidence>
<name>A0ABS7NIE3_9RHOB</name>
<protein>
    <submittedName>
        <fullName evidence="2">SDR family oxidoreductase</fullName>
    </submittedName>
</protein>
<dbReference type="RefSeq" id="WP_222509079.1">
    <property type="nucleotide sequence ID" value="NZ_JAHVJA010000008.1"/>
</dbReference>
<dbReference type="CDD" id="cd08946">
    <property type="entry name" value="SDR_e"/>
    <property type="match status" value="1"/>
</dbReference>
<dbReference type="PANTHER" id="PTHR43245:SF13">
    <property type="entry name" value="UDP-D-APIOSE_UDP-D-XYLOSE SYNTHASE 2"/>
    <property type="match status" value="1"/>
</dbReference>
<dbReference type="Gene3D" id="3.40.50.720">
    <property type="entry name" value="NAD(P)-binding Rossmann-like Domain"/>
    <property type="match status" value="1"/>
</dbReference>